<dbReference type="Proteomes" id="UP001431572">
    <property type="component" value="Chromosome 1"/>
</dbReference>
<dbReference type="AlphaFoldDB" id="A0A8T7LWR7"/>
<reference evidence="2" key="2">
    <citation type="journal article" date="2024" name="Nature">
        <title>Anoxygenic phototroph of the Chloroflexota uses a type I reaction centre.</title>
        <authorList>
            <person name="Tsuji J.M."/>
            <person name="Shaw N.A."/>
            <person name="Nagashima S."/>
            <person name="Venkiteswaran J.J."/>
            <person name="Schiff S.L."/>
            <person name="Watanabe T."/>
            <person name="Fukui M."/>
            <person name="Hanada S."/>
            <person name="Tank M."/>
            <person name="Neufeld J.D."/>
        </authorList>
    </citation>
    <scope>NUCLEOTIDE SEQUENCE</scope>
    <source>
        <strain evidence="2">L227-S17</strain>
    </source>
</reference>
<accession>A0A8T7LWR7</accession>
<evidence type="ECO:0000313" key="3">
    <source>
        <dbReference type="Proteomes" id="UP000521676"/>
    </source>
</evidence>
<evidence type="ECO:0000313" key="2">
    <source>
        <dbReference type="EMBL" id="WJW65806.1"/>
    </source>
</evidence>
<dbReference type="RefSeq" id="WP_341467691.1">
    <property type="nucleotide sequence ID" value="NZ_CP128399.1"/>
</dbReference>
<dbReference type="EMBL" id="CP128399">
    <property type="protein sequence ID" value="WJW65806.1"/>
    <property type="molecule type" value="Genomic_DNA"/>
</dbReference>
<protein>
    <submittedName>
        <fullName evidence="1">Uncharacterized protein</fullName>
    </submittedName>
</protein>
<sequence length="102" mass="11198">MNRRKFIGWLAVVPAIPAISRLPEMPAKIPAPPLPDPIDETILLDNATAFYQTASKVASSIGDMASGLEALKQYKAVPLEQMQAFSRDMQALFTTLNKPIEE</sequence>
<dbReference type="EMBL" id="JACATZ010000001">
    <property type="protein sequence ID" value="NWJ46438.1"/>
    <property type="molecule type" value="Genomic_DNA"/>
</dbReference>
<evidence type="ECO:0000313" key="1">
    <source>
        <dbReference type="EMBL" id="NWJ46438.1"/>
    </source>
</evidence>
<gene>
    <name evidence="1" type="ORF">HXX08_11215</name>
    <name evidence="2" type="ORF">OZ401_001585</name>
</gene>
<name>A0A8T7LWR7_9CHLR</name>
<reference evidence="1 3" key="1">
    <citation type="submission" date="2020-06" db="EMBL/GenBank/DDBJ databases">
        <title>Anoxygenic phototrophic Chloroflexota member uses a Type I reaction center.</title>
        <authorList>
            <person name="Tsuji J.M."/>
            <person name="Shaw N.A."/>
            <person name="Nagashima S."/>
            <person name="Venkiteswaran J."/>
            <person name="Schiff S.L."/>
            <person name="Hanada S."/>
            <person name="Tank M."/>
            <person name="Neufeld J.D."/>
        </authorList>
    </citation>
    <scope>NUCLEOTIDE SEQUENCE [LARGE SCALE GENOMIC DNA]</scope>
    <source>
        <strain evidence="1">L227-S17</strain>
    </source>
</reference>
<organism evidence="1 3">
    <name type="scientific">Candidatus Chlorohelix allophototropha</name>
    <dbReference type="NCBI Taxonomy" id="3003348"/>
    <lineage>
        <taxon>Bacteria</taxon>
        <taxon>Bacillati</taxon>
        <taxon>Chloroflexota</taxon>
        <taxon>Chloroflexia</taxon>
        <taxon>Candidatus Chloroheliales</taxon>
        <taxon>Candidatus Chloroheliaceae</taxon>
        <taxon>Candidatus Chlorohelix</taxon>
    </lineage>
</organism>
<keyword evidence="4" id="KW-1185">Reference proteome</keyword>
<dbReference type="Proteomes" id="UP000521676">
    <property type="component" value="Unassembled WGS sequence"/>
</dbReference>
<evidence type="ECO:0000313" key="4">
    <source>
        <dbReference type="Proteomes" id="UP001431572"/>
    </source>
</evidence>
<proteinExistence type="predicted"/>